<evidence type="ECO:0000256" key="2">
    <source>
        <dbReference type="ARBA" id="ARBA00006275"/>
    </source>
</evidence>
<reference evidence="8 9" key="1">
    <citation type="submission" date="2014-07" db="EMBL/GenBank/DDBJ databases">
        <title>Genome of Chryseobacterium vrystaatense LMG 22846.</title>
        <authorList>
            <person name="Pipes S.E."/>
            <person name="Stropko S.J."/>
            <person name="Newman J.D."/>
        </authorList>
    </citation>
    <scope>NUCLEOTIDE SEQUENCE [LARGE SCALE GENOMIC DNA]</scope>
    <source>
        <strain evidence="8 9">LMG 22846</strain>
    </source>
</reference>
<organism evidence="8 9">
    <name type="scientific">Chryseobacterium vrystaatense</name>
    <dbReference type="NCBI Taxonomy" id="307480"/>
    <lineage>
        <taxon>Bacteria</taxon>
        <taxon>Pseudomonadati</taxon>
        <taxon>Bacteroidota</taxon>
        <taxon>Flavobacteriia</taxon>
        <taxon>Flavobacteriales</taxon>
        <taxon>Weeksellaceae</taxon>
        <taxon>Chryseobacterium group</taxon>
        <taxon>Chryseobacterium</taxon>
    </lineage>
</organism>
<evidence type="ECO:0000259" key="6">
    <source>
        <dbReference type="Pfam" id="PF07980"/>
    </source>
</evidence>
<dbReference type="SUPFAM" id="SSF48452">
    <property type="entry name" value="TPR-like"/>
    <property type="match status" value="1"/>
</dbReference>
<dbReference type="Pfam" id="PF14322">
    <property type="entry name" value="SusD-like_3"/>
    <property type="match status" value="1"/>
</dbReference>
<comment type="caution">
    <text evidence="8">The sequence shown here is derived from an EMBL/GenBank/DDBJ whole genome shotgun (WGS) entry which is preliminary data.</text>
</comment>
<comment type="similarity">
    <text evidence="2">Belongs to the SusD family.</text>
</comment>
<keyword evidence="9" id="KW-1185">Reference proteome</keyword>
<evidence type="ECO:0000313" key="8">
    <source>
        <dbReference type="EMBL" id="KFF27684.1"/>
    </source>
</evidence>
<keyword evidence="5" id="KW-0998">Cell outer membrane</keyword>
<feature type="domain" description="SusD-like N-terminal" evidence="7">
    <location>
        <begin position="107"/>
        <end position="243"/>
    </location>
</feature>
<evidence type="ECO:0000259" key="7">
    <source>
        <dbReference type="Pfam" id="PF14322"/>
    </source>
</evidence>
<dbReference type="InterPro" id="IPR033985">
    <property type="entry name" value="SusD-like_N"/>
</dbReference>
<comment type="subcellular location">
    <subcellularLocation>
        <location evidence="1">Cell outer membrane</location>
    </subcellularLocation>
</comment>
<dbReference type="EMBL" id="JPRI01000001">
    <property type="protein sequence ID" value="KFF27684.1"/>
    <property type="molecule type" value="Genomic_DNA"/>
</dbReference>
<dbReference type="Proteomes" id="UP000028719">
    <property type="component" value="Unassembled WGS sequence"/>
</dbReference>
<name>A0ABR4USD3_9FLAO</name>
<sequence>MIKMKFITNKALLISGFSILSILSSCERDDLEKDPTTAASELLVTSSLDNLNIAINGMHRNMYYRQNSNQGQNGATGIMIYMDVMGDDLVFPTTGNGWFVTTLRWLDNANATSTNLFYPYDFYYGQIRIANIIIKAAPNVQGDQTLKDKVLGEAYAFRGYCYFMLAQIYAKRYVEGTTNSQPGVPLRLDDSFNAIPRSSLEEVYTLINSDFAQAYSFLNGKTRSDKSHFNANVVRGLMARVALVQGKYANAALYAKEARQGFVLMNNTQYKSGFNSYSNSEWVWGYKPIDATTDFFGNFMGYMSRNYNSGQIRQAPKVVNNLLYAMFPATDVRTQVIDPTGAHTALALPNTYSKFPYTSQKFLSVNASGTVDNNTSLGDIPFMRSAEMYLIEAEALAKDNKEADSKIIFNEFTKNRNPSYAGATTTGQAYITEVLNSRRLELWGEGFRFLDLKRLNLPLDRTGANHVSAVTNNLSTVPAGDKRWTWLIPQAEINASQGLVQQNEL</sequence>
<evidence type="ECO:0000256" key="3">
    <source>
        <dbReference type="ARBA" id="ARBA00022729"/>
    </source>
</evidence>
<dbReference type="PROSITE" id="PS51257">
    <property type="entry name" value="PROKAR_LIPOPROTEIN"/>
    <property type="match status" value="1"/>
</dbReference>
<evidence type="ECO:0000313" key="9">
    <source>
        <dbReference type="Proteomes" id="UP000028719"/>
    </source>
</evidence>
<accession>A0ABR4USD3</accession>
<gene>
    <name evidence="8" type="ORF">IW16_00230</name>
</gene>
<dbReference type="Gene3D" id="1.25.40.390">
    <property type="match status" value="1"/>
</dbReference>
<dbReference type="Pfam" id="PF07980">
    <property type="entry name" value="SusD_RagB"/>
    <property type="match status" value="1"/>
</dbReference>
<protein>
    <submittedName>
        <fullName evidence="8">Carbohydrate-binding protein SusD</fullName>
    </submittedName>
</protein>
<evidence type="ECO:0000256" key="4">
    <source>
        <dbReference type="ARBA" id="ARBA00023136"/>
    </source>
</evidence>
<evidence type="ECO:0000256" key="5">
    <source>
        <dbReference type="ARBA" id="ARBA00023237"/>
    </source>
</evidence>
<keyword evidence="4" id="KW-0472">Membrane</keyword>
<feature type="domain" description="RagB/SusD" evidence="6">
    <location>
        <begin position="342"/>
        <end position="503"/>
    </location>
</feature>
<evidence type="ECO:0000256" key="1">
    <source>
        <dbReference type="ARBA" id="ARBA00004442"/>
    </source>
</evidence>
<proteinExistence type="inferred from homology"/>
<keyword evidence="3" id="KW-0732">Signal</keyword>
<dbReference type="InterPro" id="IPR011990">
    <property type="entry name" value="TPR-like_helical_dom_sf"/>
</dbReference>
<dbReference type="InterPro" id="IPR012944">
    <property type="entry name" value="SusD_RagB_dom"/>
</dbReference>